<dbReference type="RefSeq" id="WP_343818546.1">
    <property type="nucleotide sequence ID" value="NZ_BAAAFA010000011.1"/>
</dbReference>
<dbReference type="PROSITE" id="PS52016">
    <property type="entry name" value="TONB_DEPENDENT_REC_3"/>
    <property type="match status" value="1"/>
</dbReference>
<dbReference type="PANTHER" id="PTHR32552:SF82">
    <property type="entry name" value="FCUA PROTEIN"/>
    <property type="match status" value="1"/>
</dbReference>
<dbReference type="Gene3D" id="2.170.130.10">
    <property type="entry name" value="TonB-dependent receptor, plug domain"/>
    <property type="match status" value="1"/>
</dbReference>
<comment type="subcellular location">
    <subcellularLocation>
        <location evidence="1 10">Cell outer membrane</location>
        <topology evidence="1 10">Multi-pass membrane protein</topology>
    </subcellularLocation>
</comment>
<dbReference type="NCBIfam" id="TIGR01783">
    <property type="entry name" value="TonB-siderophor"/>
    <property type="match status" value="1"/>
</dbReference>
<feature type="domain" description="TonB-dependent receptor plug" evidence="13">
    <location>
        <begin position="64"/>
        <end position="160"/>
    </location>
</feature>
<gene>
    <name evidence="14" type="ORF">GCM10009111_30190</name>
</gene>
<evidence type="ECO:0000256" key="1">
    <source>
        <dbReference type="ARBA" id="ARBA00004571"/>
    </source>
</evidence>
<keyword evidence="3 10" id="KW-0813">Transport</keyword>
<evidence type="ECO:0000256" key="9">
    <source>
        <dbReference type="ARBA" id="ARBA00023237"/>
    </source>
</evidence>
<dbReference type="CDD" id="cd01347">
    <property type="entry name" value="ligand_gated_channel"/>
    <property type="match status" value="1"/>
</dbReference>
<dbReference type="InterPro" id="IPR012910">
    <property type="entry name" value="Plug_dom"/>
</dbReference>
<dbReference type="PANTHER" id="PTHR32552">
    <property type="entry name" value="FERRICHROME IRON RECEPTOR-RELATED"/>
    <property type="match status" value="1"/>
</dbReference>
<keyword evidence="7 10" id="KW-0472">Membrane</keyword>
<dbReference type="Gene3D" id="2.40.170.20">
    <property type="entry name" value="TonB-dependent receptor, beta-barrel domain"/>
    <property type="match status" value="1"/>
</dbReference>
<keyword evidence="6 11" id="KW-0798">TonB box</keyword>
<evidence type="ECO:0000259" key="12">
    <source>
        <dbReference type="Pfam" id="PF00593"/>
    </source>
</evidence>
<feature type="domain" description="TonB-dependent receptor-like beta-barrel" evidence="12">
    <location>
        <begin position="237"/>
        <end position="675"/>
    </location>
</feature>
<dbReference type="InterPro" id="IPR010105">
    <property type="entry name" value="TonB_sidphr_rcpt"/>
</dbReference>
<dbReference type="SUPFAM" id="SSF56935">
    <property type="entry name" value="Porins"/>
    <property type="match status" value="1"/>
</dbReference>
<dbReference type="InterPro" id="IPR037066">
    <property type="entry name" value="Plug_dom_sf"/>
</dbReference>
<keyword evidence="8 14" id="KW-0675">Receptor</keyword>
<evidence type="ECO:0000256" key="11">
    <source>
        <dbReference type="RuleBase" id="RU003357"/>
    </source>
</evidence>
<comment type="caution">
    <text evidence="14">The sequence shown here is derived from an EMBL/GenBank/DDBJ whole genome shotgun (WGS) entry which is preliminary data.</text>
</comment>
<accession>A0ABN1LAI5</accession>
<evidence type="ECO:0000313" key="15">
    <source>
        <dbReference type="Proteomes" id="UP001500021"/>
    </source>
</evidence>
<dbReference type="Proteomes" id="UP001500021">
    <property type="component" value="Unassembled WGS sequence"/>
</dbReference>
<dbReference type="Pfam" id="PF00593">
    <property type="entry name" value="TonB_dep_Rec_b-barrel"/>
    <property type="match status" value="1"/>
</dbReference>
<keyword evidence="9 10" id="KW-0998">Cell outer membrane</keyword>
<evidence type="ECO:0000256" key="10">
    <source>
        <dbReference type="PROSITE-ProRule" id="PRU01360"/>
    </source>
</evidence>
<evidence type="ECO:0000256" key="8">
    <source>
        <dbReference type="ARBA" id="ARBA00023170"/>
    </source>
</evidence>
<proteinExistence type="inferred from homology"/>
<organism evidence="14 15">
    <name type="scientific">Colwellia asteriadis</name>
    <dbReference type="NCBI Taxonomy" id="517723"/>
    <lineage>
        <taxon>Bacteria</taxon>
        <taxon>Pseudomonadati</taxon>
        <taxon>Pseudomonadota</taxon>
        <taxon>Gammaproteobacteria</taxon>
        <taxon>Alteromonadales</taxon>
        <taxon>Colwelliaceae</taxon>
        <taxon>Colwellia</taxon>
    </lineage>
</organism>
<comment type="similarity">
    <text evidence="2 10 11">Belongs to the TonB-dependent receptor family.</text>
</comment>
<evidence type="ECO:0000256" key="5">
    <source>
        <dbReference type="ARBA" id="ARBA00022692"/>
    </source>
</evidence>
<evidence type="ECO:0000256" key="7">
    <source>
        <dbReference type="ARBA" id="ARBA00023136"/>
    </source>
</evidence>
<protein>
    <submittedName>
        <fullName evidence="14">TonB-dependent siderophore receptor</fullName>
    </submittedName>
</protein>
<dbReference type="Pfam" id="PF07715">
    <property type="entry name" value="Plug"/>
    <property type="match status" value="1"/>
</dbReference>
<reference evidence="14 15" key="1">
    <citation type="journal article" date="2019" name="Int. J. Syst. Evol. Microbiol.">
        <title>The Global Catalogue of Microorganisms (GCM) 10K type strain sequencing project: providing services to taxonomists for standard genome sequencing and annotation.</title>
        <authorList>
            <consortium name="The Broad Institute Genomics Platform"/>
            <consortium name="The Broad Institute Genome Sequencing Center for Infectious Disease"/>
            <person name="Wu L."/>
            <person name="Ma J."/>
        </authorList>
    </citation>
    <scope>NUCLEOTIDE SEQUENCE [LARGE SCALE GENOMIC DNA]</scope>
    <source>
        <strain evidence="14 15">JCM 15608</strain>
    </source>
</reference>
<name>A0ABN1LAI5_9GAMM</name>
<keyword evidence="4 10" id="KW-1134">Transmembrane beta strand</keyword>
<keyword evidence="5 10" id="KW-0812">Transmembrane</keyword>
<sequence length="709" mass="78900">MLKYKATTLAIISHSLVNSFAYAENQVIIDLKDIERVTVTGKRSPLFDIRDVNAAALGIKDPLTLPISIQSFSEQLISDQRLRTLSEVLANDASVQNTAIGSVFDFVSLRGYQLDWTNGLRRDGLALAPYQDVALENIARVDVLKGPSGLISGFNNPGGTINYVTKRPTLEKFVDVSAELRSRDGKYLHIDLGGQFTNNATLGYRFNAALEDTGDFTDGDDLERQFLSAAIDWQANDDLIVRLDIDYQDKSIVSQPLIGLAQDPDNINEQVLPPYIDTSEVLLGQPWAQYQTETLNIGARVDYWLNSNWQWVNQVSLSSNDRFTIFPDIYAVNLDGDVLSSGIHVTPDESYKTLSGHSLLNGDFTLLNMQHELVVGGSFRDYQSDDGRWFELNNPIGNIFTPTYTDKPDFPPLGDTTHTETVESSLFITDIIHLTESIFSTLGLRYLHYQKDIYAPNSPVISENHKYYTPTLGLNYNFTNNGTWYASFSKGVGEGGVAVIGSGAHNEGDSLGPQKSEQIETGIKYRLANATFTAALFEIEKMLEYHNKQSNYFVQDGIQRHRGLELNINGELSENISLVTSATLLDAELVNLTGETDINGNRPPNVPKKQANIYLDYAVPFVEKLNVNAGIYYVGEREQNVQNTLSLPSYTRLDAGIKYELSQYKTTLRFKVENITDKEYWLSAGAKGVDWGVTPGRGRTLIGSISLSF</sequence>
<dbReference type="InterPro" id="IPR036942">
    <property type="entry name" value="Beta-barrel_TonB_sf"/>
</dbReference>
<evidence type="ECO:0000256" key="3">
    <source>
        <dbReference type="ARBA" id="ARBA00022448"/>
    </source>
</evidence>
<evidence type="ECO:0000313" key="14">
    <source>
        <dbReference type="EMBL" id="GAA0822226.1"/>
    </source>
</evidence>
<evidence type="ECO:0000256" key="2">
    <source>
        <dbReference type="ARBA" id="ARBA00009810"/>
    </source>
</evidence>
<evidence type="ECO:0000259" key="13">
    <source>
        <dbReference type="Pfam" id="PF07715"/>
    </source>
</evidence>
<evidence type="ECO:0000256" key="4">
    <source>
        <dbReference type="ARBA" id="ARBA00022452"/>
    </source>
</evidence>
<dbReference type="EMBL" id="BAAAFA010000011">
    <property type="protein sequence ID" value="GAA0822226.1"/>
    <property type="molecule type" value="Genomic_DNA"/>
</dbReference>
<dbReference type="InterPro" id="IPR000531">
    <property type="entry name" value="Beta-barrel_TonB"/>
</dbReference>
<evidence type="ECO:0000256" key="6">
    <source>
        <dbReference type="ARBA" id="ARBA00023077"/>
    </source>
</evidence>
<keyword evidence="15" id="KW-1185">Reference proteome</keyword>
<dbReference type="InterPro" id="IPR039426">
    <property type="entry name" value="TonB-dep_rcpt-like"/>
</dbReference>